<gene>
    <name evidence="2" type="ORF">HK414_01540</name>
</gene>
<protein>
    <recommendedName>
        <fullName evidence="4">DUF4124 domain-containing protein</fullName>
    </recommendedName>
</protein>
<sequence length="156" mass="17499">MYFSDRPCSGQLVYGATPNAGTPPSRPIPGVGEAPRHLQYMSPRCASLNDALRTAAARGLKYETVATMRRDYRAECGENENDARTQLSRDAGAQRQQQVAERQMQAAEQERAALHQQQCDESKRILVTKRNRPGLTDGERAELARFEDNYKARCAR</sequence>
<keyword evidence="3" id="KW-1185">Reference proteome</keyword>
<name>A0ABX6P1T2_9BURK</name>
<evidence type="ECO:0000313" key="3">
    <source>
        <dbReference type="Proteomes" id="UP000500826"/>
    </source>
</evidence>
<feature type="region of interest" description="Disordered" evidence="1">
    <location>
        <begin position="1"/>
        <end position="27"/>
    </location>
</feature>
<feature type="compositionally biased region" description="Low complexity" evidence="1">
    <location>
        <begin position="91"/>
        <end position="107"/>
    </location>
</feature>
<accession>A0ABX6P1T2</accession>
<evidence type="ECO:0000256" key="1">
    <source>
        <dbReference type="SAM" id="MobiDB-lite"/>
    </source>
</evidence>
<dbReference type="EMBL" id="CP053418">
    <property type="protein sequence ID" value="QJW83360.1"/>
    <property type="molecule type" value="Genomic_DNA"/>
</dbReference>
<reference evidence="2 3" key="1">
    <citation type="submission" date="2020-05" db="EMBL/GenBank/DDBJ databases">
        <title>Ramlibacter rhizophilus sp. nov., isolated from rhizosphere soil of national flower Mugunghwa from South Korea.</title>
        <authorList>
            <person name="Zheng-Fei Y."/>
            <person name="Huan T."/>
        </authorList>
    </citation>
    <scope>NUCLEOTIDE SEQUENCE [LARGE SCALE GENOMIC DNA]</scope>
    <source>
        <strain evidence="2 3">H242</strain>
    </source>
</reference>
<dbReference type="Proteomes" id="UP000500826">
    <property type="component" value="Chromosome"/>
</dbReference>
<evidence type="ECO:0008006" key="4">
    <source>
        <dbReference type="Google" id="ProtNLM"/>
    </source>
</evidence>
<evidence type="ECO:0000313" key="2">
    <source>
        <dbReference type="EMBL" id="QJW83360.1"/>
    </source>
</evidence>
<proteinExistence type="predicted"/>
<feature type="region of interest" description="Disordered" evidence="1">
    <location>
        <begin position="76"/>
        <end position="110"/>
    </location>
</feature>
<organism evidence="2 3">
    <name type="scientific">Ramlibacter terrae</name>
    <dbReference type="NCBI Taxonomy" id="2732511"/>
    <lineage>
        <taxon>Bacteria</taxon>
        <taxon>Pseudomonadati</taxon>
        <taxon>Pseudomonadota</taxon>
        <taxon>Betaproteobacteria</taxon>
        <taxon>Burkholderiales</taxon>
        <taxon>Comamonadaceae</taxon>
        <taxon>Ramlibacter</taxon>
    </lineage>
</organism>
<reference evidence="2 3" key="2">
    <citation type="submission" date="2020-05" db="EMBL/GenBank/DDBJ databases">
        <authorList>
            <person name="Khan S.A."/>
            <person name="Jeon C.O."/>
            <person name="Chun B.H."/>
        </authorList>
    </citation>
    <scope>NUCLEOTIDE SEQUENCE [LARGE SCALE GENOMIC DNA]</scope>
    <source>
        <strain evidence="2 3">H242</strain>
    </source>
</reference>